<dbReference type="CDD" id="cd06257">
    <property type="entry name" value="DnaJ"/>
    <property type="match status" value="1"/>
</dbReference>
<keyword evidence="14" id="KW-1185">Reference proteome</keyword>
<feature type="repeat" description="CXXCXGXG motif" evidence="9">
    <location>
        <begin position="204"/>
        <end position="211"/>
    </location>
</feature>
<keyword evidence="2 9" id="KW-0235">DNA replication</keyword>
<feature type="binding site" evidence="9">
    <location>
        <position position="190"/>
    </location>
    <ligand>
        <name>Zn(2+)</name>
        <dbReference type="ChEBI" id="CHEBI:29105"/>
        <label>2</label>
    </ligand>
</feature>
<evidence type="ECO:0000256" key="8">
    <source>
        <dbReference type="ARBA" id="ARBA00023186"/>
    </source>
</evidence>
<dbReference type="InterPro" id="IPR018253">
    <property type="entry name" value="DnaJ_domain_CS"/>
</dbReference>
<evidence type="ECO:0000256" key="1">
    <source>
        <dbReference type="ARBA" id="ARBA00022490"/>
    </source>
</evidence>
<comment type="similarity">
    <text evidence="9">Belongs to the DnaJ family.</text>
</comment>
<reference evidence="13" key="1">
    <citation type="submission" date="2022-12" db="EMBL/GenBank/DDBJ databases">
        <title>Bacterial isolates from different developmental stages of Nematostella vectensis.</title>
        <authorList>
            <person name="Fraune S."/>
        </authorList>
    </citation>
    <scope>NUCLEOTIDE SEQUENCE</scope>
    <source>
        <strain evidence="13">G21632-S1</strain>
    </source>
</reference>
<organism evidence="13 14">
    <name type="scientific">Henriciella marina</name>
    <dbReference type="NCBI Taxonomy" id="453851"/>
    <lineage>
        <taxon>Bacteria</taxon>
        <taxon>Pseudomonadati</taxon>
        <taxon>Pseudomonadota</taxon>
        <taxon>Alphaproteobacteria</taxon>
        <taxon>Hyphomonadales</taxon>
        <taxon>Hyphomonadaceae</taxon>
        <taxon>Henriciella</taxon>
    </lineage>
</organism>
<protein>
    <recommendedName>
        <fullName evidence="9">Chaperone protein DnaJ</fullName>
    </recommendedName>
</protein>
<feature type="repeat" description="CXXCXGXG motif" evidence="9">
    <location>
        <begin position="190"/>
        <end position="197"/>
    </location>
</feature>
<dbReference type="CDD" id="cd10719">
    <property type="entry name" value="DnaJ_zf"/>
    <property type="match status" value="1"/>
</dbReference>
<keyword evidence="3 9" id="KW-0479">Metal-binding</keyword>
<feature type="binding site" evidence="9">
    <location>
        <position position="193"/>
    </location>
    <ligand>
        <name>Zn(2+)</name>
        <dbReference type="ChEBI" id="CHEBI:29105"/>
        <label>2</label>
    </ligand>
</feature>
<dbReference type="PROSITE" id="PS00636">
    <property type="entry name" value="DNAJ_1"/>
    <property type="match status" value="1"/>
</dbReference>
<feature type="domain" description="J" evidence="11">
    <location>
        <begin position="5"/>
        <end position="70"/>
    </location>
</feature>
<dbReference type="SUPFAM" id="SSF46565">
    <property type="entry name" value="Chaperone J-domain"/>
    <property type="match status" value="1"/>
</dbReference>
<dbReference type="Gene3D" id="1.10.287.110">
    <property type="entry name" value="DnaJ domain"/>
    <property type="match status" value="1"/>
</dbReference>
<comment type="cofactor">
    <cofactor evidence="9">
        <name>Zn(2+)</name>
        <dbReference type="ChEBI" id="CHEBI:29105"/>
    </cofactor>
    <text evidence="9">Binds 2 Zn(2+) ions per monomer.</text>
</comment>
<dbReference type="SMART" id="SM00271">
    <property type="entry name" value="DnaJ"/>
    <property type="match status" value="1"/>
</dbReference>
<keyword evidence="7 9" id="KW-0346">Stress response</keyword>
<dbReference type="InterPro" id="IPR008971">
    <property type="entry name" value="HSP40/DnaJ_pept-bd"/>
</dbReference>
<dbReference type="Gene3D" id="2.10.230.10">
    <property type="entry name" value="Heat shock protein DnaJ, cysteine-rich domain"/>
    <property type="match status" value="1"/>
</dbReference>
<dbReference type="InterPro" id="IPR001623">
    <property type="entry name" value="DnaJ_domain"/>
</dbReference>
<dbReference type="InterPro" id="IPR001305">
    <property type="entry name" value="HSP_DnaJ_Cys-rich_dom"/>
</dbReference>
<dbReference type="HAMAP" id="MF_01152">
    <property type="entry name" value="DnaJ"/>
    <property type="match status" value="1"/>
</dbReference>
<keyword evidence="6 9" id="KW-0862">Zinc</keyword>
<dbReference type="PANTHER" id="PTHR43096">
    <property type="entry name" value="DNAJ HOMOLOG 1, MITOCHONDRIAL-RELATED"/>
    <property type="match status" value="1"/>
</dbReference>
<comment type="caution">
    <text evidence="13">The sequence shown here is derived from an EMBL/GenBank/DDBJ whole genome shotgun (WGS) entry which is preliminary data.</text>
</comment>
<gene>
    <name evidence="9 13" type="primary">dnaJ</name>
    <name evidence="13" type="ORF">O4G74_05235</name>
</gene>
<evidence type="ECO:0000256" key="4">
    <source>
        <dbReference type="ARBA" id="ARBA00022737"/>
    </source>
</evidence>
<feature type="repeat" description="CXXCXGXG motif" evidence="9">
    <location>
        <begin position="151"/>
        <end position="158"/>
    </location>
</feature>
<evidence type="ECO:0000313" key="13">
    <source>
        <dbReference type="EMBL" id="MCZ4297457.1"/>
    </source>
</evidence>
<keyword evidence="13" id="KW-0560">Oxidoreductase</keyword>
<feature type="domain" description="CR-type" evidence="12">
    <location>
        <begin position="138"/>
        <end position="216"/>
    </location>
</feature>
<keyword evidence="5 9" id="KW-0863">Zinc-finger</keyword>
<evidence type="ECO:0000256" key="10">
    <source>
        <dbReference type="PROSITE-ProRule" id="PRU00546"/>
    </source>
</evidence>
<dbReference type="RefSeq" id="WP_269401598.1">
    <property type="nucleotide sequence ID" value="NZ_JAPWGW010000001.1"/>
</dbReference>
<feature type="repeat" description="CXXCXGXG motif" evidence="9">
    <location>
        <begin position="168"/>
        <end position="175"/>
    </location>
</feature>
<comment type="subcellular location">
    <subcellularLocation>
        <location evidence="9">Cytoplasm</location>
    </subcellularLocation>
</comment>
<evidence type="ECO:0000256" key="2">
    <source>
        <dbReference type="ARBA" id="ARBA00022705"/>
    </source>
</evidence>
<proteinExistence type="inferred from homology"/>
<evidence type="ECO:0000259" key="11">
    <source>
        <dbReference type="PROSITE" id="PS50076"/>
    </source>
</evidence>
<evidence type="ECO:0000256" key="5">
    <source>
        <dbReference type="ARBA" id="ARBA00022771"/>
    </source>
</evidence>
<dbReference type="InterPro" id="IPR002939">
    <property type="entry name" value="DnaJ_C"/>
</dbReference>
<dbReference type="SUPFAM" id="SSF49493">
    <property type="entry name" value="HSP40/DnaJ peptide-binding domain"/>
    <property type="match status" value="2"/>
</dbReference>
<keyword evidence="1 9" id="KW-0963">Cytoplasm</keyword>
<name>A0ABT4LSW7_9PROT</name>
<comment type="function">
    <text evidence="9">Participates actively in the response to hyperosmotic and heat shock by preventing the aggregation of stress-denatured proteins and by disaggregating proteins, also in an autonomous, DnaK-independent fashion. Unfolded proteins bind initially to DnaJ; upon interaction with the DnaJ-bound protein, DnaK hydrolyzes its bound ATP, resulting in the formation of a stable complex. GrpE releases ADP from DnaK; ATP binding to DnaK triggers the release of the substrate protein, thus completing the reaction cycle. Several rounds of ATP-dependent interactions between DnaJ, DnaK and GrpE are required for fully efficient folding. Also involved, together with DnaK and GrpE, in the DNA replication of plasmids through activation of initiation proteins.</text>
</comment>
<dbReference type="CDD" id="cd10747">
    <property type="entry name" value="DnaJ_C"/>
    <property type="match status" value="1"/>
</dbReference>
<evidence type="ECO:0000259" key="12">
    <source>
        <dbReference type="PROSITE" id="PS51188"/>
    </source>
</evidence>
<dbReference type="PROSITE" id="PS50076">
    <property type="entry name" value="DNAJ_2"/>
    <property type="match status" value="1"/>
</dbReference>
<dbReference type="NCBIfam" id="TIGR02349">
    <property type="entry name" value="DnaJ_bact"/>
    <property type="match status" value="1"/>
</dbReference>
<dbReference type="Proteomes" id="UP001083770">
    <property type="component" value="Unassembled WGS sequence"/>
</dbReference>
<feature type="binding site" evidence="9">
    <location>
        <position position="207"/>
    </location>
    <ligand>
        <name>Zn(2+)</name>
        <dbReference type="ChEBI" id="CHEBI:29105"/>
        <label>1</label>
    </ligand>
</feature>
<evidence type="ECO:0000256" key="3">
    <source>
        <dbReference type="ARBA" id="ARBA00022723"/>
    </source>
</evidence>
<dbReference type="InterPro" id="IPR012724">
    <property type="entry name" value="DnaJ"/>
</dbReference>
<feature type="binding site" evidence="9">
    <location>
        <position position="204"/>
    </location>
    <ligand>
        <name>Zn(2+)</name>
        <dbReference type="ChEBI" id="CHEBI:29105"/>
        <label>1</label>
    </ligand>
</feature>
<dbReference type="PRINTS" id="PR00625">
    <property type="entry name" value="JDOMAIN"/>
</dbReference>
<keyword evidence="4 9" id="KW-0677">Repeat</keyword>
<feature type="binding site" evidence="9">
    <location>
        <position position="154"/>
    </location>
    <ligand>
        <name>Zn(2+)</name>
        <dbReference type="ChEBI" id="CHEBI:29105"/>
        <label>1</label>
    </ligand>
</feature>
<feature type="binding site" evidence="9">
    <location>
        <position position="168"/>
    </location>
    <ligand>
        <name>Zn(2+)</name>
        <dbReference type="ChEBI" id="CHEBI:29105"/>
        <label>2</label>
    </ligand>
</feature>
<evidence type="ECO:0000256" key="6">
    <source>
        <dbReference type="ARBA" id="ARBA00022833"/>
    </source>
</evidence>
<comment type="domain">
    <text evidence="9">The J domain is necessary and sufficient to stimulate DnaK ATPase activity. Zinc center 1 plays an important role in the autonomous, DnaK-independent chaperone activity of DnaJ. Zinc center 2 is essential for interaction with DnaK and for DnaJ activity.</text>
</comment>
<keyword evidence="8 9" id="KW-0143">Chaperone</keyword>
<dbReference type="Pfam" id="PF00684">
    <property type="entry name" value="DnaJ_CXXCXGXG"/>
    <property type="match status" value="1"/>
</dbReference>
<dbReference type="GO" id="GO:0016491">
    <property type="term" value="F:oxidoreductase activity"/>
    <property type="evidence" value="ECO:0007669"/>
    <property type="project" value="UniProtKB-KW"/>
</dbReference>
<dbReference type="EMBL" id="JAPWGW010000001">
    <property type="protein sequence ID" value="MCZ4297457.1"/>
    <property type="molecule type" value="Genomic_DNA"/>
</dbReference>
<dbReference type="InterPro" id="IPR036869">
    <property type="entry name" value="J_dom_sf"/>
</dbReference>
<dbReference type="PANTHER" id="PTHR43096:SF48">
    <property type="entry name" value="CHAPERONE PROTEIN DNAJ"/>
    <property type="match status" value="1"/>
</dbReference>
<dbReference type="PROSITE" id="PS51188">
    <property type="entry name" value="ZF_CR"/>
    <property type="match status" value="1"/>
</dbReference>
<comment type="subunit">
    <text evidence="9">Homodimer.</text>
</comment>
<dbReference type="NCBIfam" id="NF008035">
    <property type="entry name" value="PRK10767.1"/>
    <property type="match status" value="1"/>
</dbReference>
<dbReference type="Pfam" id="PF01556">
    <property type="entry name" value="DnaJ_C"/>
    <property type="match status" value="1"/>
</dbReference>
<dbReference type="SUPFAM" id="SSF57938">
    <property type="entry name" value="DnaJ/Hsp40 cysteine-rich domain"/>
    <property type="match status" value="1"/>
</dbReference>
<feature type="binding site" evidence="9">
    <location>
        <position position="151"/>
    </location>
    <ligand>
        <name>Zn(2+)</name>
        <dbReference type="ChEBI" id="CHEBI:29105"/>
        <label>1</label>
    </ligand>
</feature>
<dbReference type="Pfam" id="PF00226">
    <property type="entry name" value="DnaJ"/>
    <property type="match status" value="1"/>
</dbReference>
<feature type="binding site" evidence="9">
    <location>
        <position position="171"/>
    </location>
    <ligand>
        <name>Zn(2+)</name>
        <dbReference type="ChEBI" id="CHEBI:29105"/>
        <label>2</label>
    </ligand>
</feature>
<dbReference type="InterPro" id="IPR036410">
    <property type="entry name" value="HSP_DnaJ_Cys-rich_dom_sf"/>
</dbReference>
<feature type="zinc finger region" description="CR-type" evidence="10">
    <location>
        <begin position="138"/>
        <end position="216"/>
    </location>
</feature>
<dbReference type="Gene3D" id="2.60.260.20">
    <property type="entry name" value="Urease metallochaperone UreE, N-terminal domain"/>
    <property type="match status" value="2"/>
</dbReference>
<evidence type="ECO:0000256" key="7">
    <source>
        <dbReference type="ARBA" id="ARBA00023016"/>
    </source>
</evidence>
<evidence type="ECO:0000313" key="14">
    <source>
        <dbReference type="Proteomes" id="UP001083770"/>
    </source>
</evidence>
<accession>A0ABT4LSW7</accession>
<sequence>MSKQDYYEVLGVSKDVDAKALKSAYRKLALKYHPDQNPGDDAAEAKFKEVGEAYAILSDPEKRAAYDRFGHAAFEGGGAGPGGGNPFGQGDPGDIFENIFSQVFGGGFGGGGRRRNGPARGNDLRYDLEIALEDAFTGKDTEITLPTAVDCDTCDGSGAEPGTSPETCPTCQGAGRVRAQQGFFTMERTCARCSGRGKVIPHPCKTCGGAGQVREDRTLQVKIPAGVESGMRIRLAGEGEPGMNGGPKGDLYIFIDVSEHDIFERDGPNLYCPAPVPMVTAALGGEIEIPTIDGGRARVTVPEGAQTGRKLRLRGKGMPSLRGSGHGGDLFVEMIVETPRNLSARQKELLREFCECSGADCNPESEGFLGRVKKFWDGMTGEDGQRPN</sequence>
<evidence type="ECO:0000256" key="9">
    <source>
        <dbReference type="HAMAP-Rule" id="MF_01152"/>
    </source>
</evidence>